<reference evidence="2 3" key="1">
    <citation type="submission" date="2021-07" db="EMBL/GenBank/DDBJ databases">
        <title>Sphingomonas sp.</title>
        <authorList>
            <person name="Feng G."/>
            <person name="Li J."/>
            <person name="Pan M."/>
        </authorList>
    </citation>
    <scope>NUCLEOTIDE SEQUENCE [LARGE SCALE GENOMIC DNA]</scope>
    <source>
        <strain evidence="2 3">RRHST34</strain>
    </source>
</reference>
<evidence type="ECO:0000256" key="1">
    <source>
        <dbReference type="SAM" id="SignalP"/>
    </source>
</evidence>
<organism evidence="2 3">
    <name type="scientific">Sphingomonas citri</name>
    <dbReference type="NCBI Taxonomy" id="2862499"/>
    <lineage>
        <taxon>Bacteria</taxon>
        <taxon>Pseudomonadati</taxon>
        <taxon>Pseudomonadota</taxon>
        <taxon>Alphaproteobacteria</taxon>
        <taxon>Sphingomonadales</taxon>
        <taxon>Sphingomonadaceae</taxon>
        <taxon>Sphingomonas</taxon>
    </lineage>
</organism>
<dbReference type="RefSeq" id="WP_219747988.1">
    <property type="nucleotide sequence ID" value="NZ_JAHXZN010000001.1"/>
</dbReference>
<protein>
    <submittedName>
        <fullName evidence="2">Transporter</fullName>
    </submittedName>
</protein>
<proteinExistence type="predicted"/>
<feature type="signal peptide" evidence="1">
    <location>
        <begin position="1"/>
        <end position="20"/>
    </location>
</feature>
<feature type="chain" id="PRO_5046779229" evidence="1">
    <location>
        <begin position="21"/>
        <end position="269"/>
    </location>
</feature>
<dbReference type="Pfam" id="PF13557">
    <property type="entry name" value="Phenol_MetA_deg"/>
    <property type="match status" value="1"/>
</dbReference>
<dbReference type="EMBL" id="JAHXZN010000001">
    <property type="protein sequence ID" value="MBW6530671.1"/>
    <property type="molecule type" value="Genomic_DNA"/>
</dbReference>
<keyword evidence="1" id="KW-0732">Signal</keyword>
<evidence type="ECO:0000313" key="3">
    <source>
        <dbReference type="Proteomes" id="UP000759103"/>
    </source>
</evidence>
<gene>
    <name evidence="2" type="ORF">KZ820_07970</name>
</gene>
<evidence type="ECO:0000313" key="2">
    <source>
        <dbReference type="EMBL" id="MBW6530671.1"/>
    </source>
</evidence>
<name>A0ABS7BM26_9SPHN</name>
<dbReference type="Proteomes" id="UP000759103">
    <property type="component" value="Unassembled WGS sequence"/>
</dbReference>
<dbReference type="InterPro" id="IPR025737">
    <property type="entry name" value="FApF"/>
</dbReference>
<accession>A0ABS7BM26</accession>
<comment type="caution">
    <text evidence="2">The sequence shown here is derived from an EMBL/GenBank/DDBJ whole genome shotgun (WGS) entry which is preliminary data.</text>
</comment>
<sequence>MMRAGLFAAGLLLVAAPAIAQDDPVTERFCPNRPSLGASGCVTMPGQVQVELSGVDWQRDDSGDSREDLTLFGDVTARFGVTRDSELQVEFTPLGTLRTRDKVTGAVSRKWGVGDTTIGYRYALSHPDGRALSSAIQPYVTLPTGRSGIGDGDWSAGVIAPVYWQMNDKWSLDFTGRATAAANEEGGGRHFDASGVVGLGYALTDSLTAVAEFSVERDDDPAGHVTQTLAAGSLAWQPTKRTQIDLLAVAGLNHDSPDARLVLGGAFLF</sequence>
<keyword evidence="3" id="KW-1185">Reference proteome</keyword>